<organism evidence="1 2">
    <name type="scientific">Candidatus Coxiella mudrowiae</name>
    <dbReference type="NCBI Taxonomy" id="2054173"/>
    <lineage>
        <taxon>Bacteria</taxon>
        <taxon>Pseudomonadati</taxon>
        <taxon>Pseudomonadota</taxon>
        <taxon>Gammaproteobacteria</taxon>
        <taxon>Legionellales</taxon>
        <taxon>Coxiellaceae</taxon>
        <taxon>Coxiella</taxon>
    </lineage>
</organism>
<dbReference type="EMBL" id="CP011126">
    <property type="protein sequence ID" value="AKQ33161.1"/>
    <property type="molecule type" value="Genomic_DNA"/>
</dbReference>
<dbReference type="Proteomes" id="UP000063965">
    <property type="component" value="Chromosome"/>
</dbReference>
<evidence type="ECO:0000313" key="2">
    <source>
        <dbReference type="Proteomes" id="UP000063965"/>
    </source>
</evidence>
<keyword evidence="2" id="KW-1185">Reference proteome</keyword>
<protein>
    <recommendedName>
        <fullName evidence="3">Cytosolic protein</fullName>
    </recommendedName>
</protein>
<name>A0ABM5UTB1_9COXI</name>
<evidence type="ECO:0008006" key="3">
    <source>
        <dbReference type="Google" id="ProtNLM"/>
    </source>
</evidence>
<reference evidence="1 2" key="1">
    <citation type="journal article" date="2015" name="Genome Biol. Evol.">
        <title>Distinctive Genome Reduction Rates Revealed by Genomic Analyses of Two Coxiella-Like Endosymbionts in Ticks.</title>
        <authorList>
            <person name="Gottlieb Y."/>
            <person name="Lalzar I."/>
            <person name="Klasson L."/>
        </authorList>
    </citation>
    <scope>NUCLEOTIDE SEQUENCE [LARGE SCALE GENOMIC DNA]</scope>
    <source>
        <strain evidence="1 2">CRt</strain>
    </source>
</reference>
<gene>
    <name evidence="1" type="ORF">CleRT_00440</name>
</gene>
<sequence>MIFLDLALSPIYLHPSIANSLYRFIPAYLNTFKNKLSRQVEIPLILKSKATDSSHQKKPVEDLIALANYVENILSMPTSIAVDVIKELGEPRAAPSRTPQVLDYMLWNSKGSVSQKNRHKKKFPMNQVKLKNSVSDPFTTPSHWMG</sequence>
<evidence type="ECO:0000313" key="1">
    <source>
        <dbReference type="EMBL" id="AKQ33161.1"/>
    </source>
</evidence>
<accession>A0ABM5UTB1</accession>
<proteinExistence type="predicted"/>
<dbReference type="RefSeq" id="WP_048874764.1">
    <property type="nucleotide sequence ID" value="NZ_CP011126.1"/>
</dbReference>